<feature type="compositionally biased region" description="Low complexity" evidence="1">
    <location>
        <begin position="67"/>
        <end position="109"/>
    </location>
</feature>
<accession>A0A835RF82</accession>
<reference evidence="2 3" key="1">
    <citation type="journal article" date="2020" name="Nat. Food">
        <title>A phased Vanilla planifolia genome enables genetic improvement of flavour and production.</title>
        <authorList>
            <person name="Hasing T."/>
            <person name="Tang H."/>
            <person name="Brym M."/>
            <person name="Khazi F."/>
            <person name="Huang T."/>
            <person name="Chambers A.H."/>
        </authorList>
    </citation>
    <scope>NUCLEOTIDE SEQUENCE [LARGE SCALE GENOMIC DNA]</scope>
    <source>
        <tissue evidence="2">Leaf</tissue>
    </source>
</reference>
<evidence type="ECO:0000256" key="1">
    <source>
        <dbReference type="SAM" id="MobiDB-lite"/>
    </source>
</evidence>
<dbReference type="OrthoDB" id="514967at2759"/>
<dbReference type="AlphaFoldDB" id="A0A835RF82"/>
<keyword evidence="3" id="KW-1185">Reference proteome</keyword>
<protein>
    <submittedName>
        <fullName evidence="2">Uncharacterized protein</fullName>
    </submittedName>
</protein>
<name>A0A835RF82_VANPL</name>
<gene>
    <name evidence="2" type="ORF">HPP92_006670</name>
</gene>
<feature type="compositionally biased region" description="Pro residues" evidence="1">
    <location>
        <begin position="52"/>
        <end position="61"/>
    </location>
</feature>
<feature type="region of interest" description="Disordered" evidence="1">
    <location>
        <begin position="37"/>
        <end position="134"/>
    </location>
</feature>
<evidence type="ECO:0000313" key="3">
    <source>
        <dbReference type="Proteomes" id="UP000636800"/>
    </source>
</evidence>
<comment type="caution">
    <text evidence="2">The sequence shown here is derived from an EMBL/GenBank/DDBJ whole genome shotgun (WGS) entry which is preliminary data.</text>
</comment>
<proteinExistence type="predicted"/>
<organism evidence="2 3">
    <name type="scientific">Vanilla planifolia</name>
    <name type="common">Vanilla</name>
    <dbReference type="NCBI Taxonomy" id="51239"/>
    <lineage>
        <taxon>Eukaryota</taxon>
        <taxon>Viridiplantae</taxon>
        <taxon>Streptophyta</taxon>
        <taxon>Embryophyta</taxon>
        <taxon>Tracheophyta</taxon>
        <taxon>Spermatophyta</taxon>
        <taxon>Magnoliopsida</taxon>
        <taxon>Liliopsida</taxon>
        <taxon>Asparagales</taxon>
        <taxon>Orchidaceae</taxon>
        <taxon>Vanilloideae</taxon>
        <taxon>Vanilleae</taxon>
        <taxon>Vanilla</taxon>
    </lineage>
</organism>
<dbReference type="EMBL" id="JADCNL010000003">
    <property type="protein sequence ID" value="KAG0487859.1"/>
    <property type="molecule type" value="Genomic_DNA"/>
</dbReference>
<feature type="compositionally biased region" description="Pro residues" evidence="1">
    <location>
        <begin position="110"/>
        <end position="131"/>
    </location>
</feature>
<dbReference type="Proteomes" id="UP000636800">
    <property type="component" value="Chromosome 3"/>
</dbReference>
<dbReference type="PRINTS" id="PR01217">
    <property type="entry name" value="PRICHEXTENSN"/>
</dbReference>
<sequence>MPTAKNGLPPLRRHLVHLNPASVSSFAHQAPTFPGISSFPCPPHEKHSQPKPFLPLSPPTPTATIQPSSTQKEPSSTTKPSTLSLTSSTSTTSSLPPTSNSPFLPSLPASLPPFSSPPPPSPHQPQLPIPEVPERTPPRYSVLRSFLLWLSPPMVTRHGFRFRIQSLLR</sequence>
<evidence type="ECO:0000313" key="2">
    <source>
        <dbReference type="EMBL" id="KAG0487859.1"/>
    </source>
</evidence>